<accession>A0AAX2J287</accession>
<feature type="transmembrane region" description="Helical" evidence="6">
    <location>
        <begin position="41"/>
        <end position="66"/>
    </location>
</feature>
<evidence type="ECO:0000313" key="7">
    <source>
        <dbReference type="EMBL" id="SQH23902.1"/>
    </source>
</evidence>
<dbReference type="GO" id="GO:0015171">
    <property type="term" value="F:amino acid transmembrane transporter activity"/>
    <property type="evidence" value="ECO:0007669"/>
    <property type="project" value="TreeGrafter"/>
</dbReference>
<dbReference type="KEGG" id="kki:KKKWG1_0650"/>
<comment type="subcellular location">
    <subcellularLocation>
        <location evidence="1">Cell membrane</location>
        <topology evidence="1">Multi-pass membrane protein</topology>
    </subcellularLocation>
</comment>
<sequence>MNEIINFAGFVIASIALTLTPGNDTIYIITRTISQGRGAGLASLAGITLGLLIHITAVSLGLAQIIAHSPTLFNLIQYGGAAYLVYLGIQMWRSPPLDFQSSLQPKIQPIKLIQQGLITNLLNPKILIFFLTLLPQFVQPHASSSAFFILGLTFLAISTTWSIILVVLAEQLGKWLRHKPSISQIMNRISGTIFMLLAAKLVWQSK</sequence>
<dbReference type="PANTHER" id="PTHR30086:SF20">
    <property type="entry name" value="ARGININE EXPORTER PROTEIN ARGO-RELATED"/>
    <property type="match status" value="1"/>
</dbReference>
<dbReference type="EMBL" id="LS483426">
    <property type="protein sequence ID" value="SQH23902.1"/>
    <property type="molecule type" value="Genomic_DNA"/>
</dbReference>
<dbReference type="AlphaFoldDB" id="A0AAX2J287"/>
<organism evidence="7 8">
    <name type="scientific">Kingella kingae</name>
    <dbReference type="NCBI Taxonomy" id="504"/>
    <lineage>
        <taxon>Bacteria</taxon>
        <taxon>Pseudomonadati</taxon>
        <taxon>Pseudomonadota</taxon>
        <taxon>Betaproteobacteria</taxon>
        <taxon>Neisseriales</taxon>
        <taxon>Neisseriaceae</taxon>
        <taxon>Kingella</taxon>
    </lineage>
</organism>
<feature type="transmembrane region" description="Helical" evidence="6">
    <location>
        <begin position="185"/>
        <end position="203"/>
    </location>
</feature>
<gene>
    <name evidence="7" type="primary">rhtB_1</name>
    <name evidence="7" type="ORF">NCTC10529_00046</name>
</gene>
<dbReference type="PIRSF" id="PIRSF006324">
    <property type="entry name" value="LeuE"/>
    <property type="match status" value="1"/>
</dbReference>
<feature type="transmembrane region" description="Helical" evidence="6">
    <location>
        <begin position="72"/>
        <end position="92"/>
    </location>
</feature>
<feature type="transmembrane region" description="Helical" evidence="6">
    <location>
        <begin position="112"/>
        <end position="134"/>
    </location>
</feature>
<keyword evidence="2" id="KW-1003">Cell membrane</keyword>
<dbReference type="Pfam" id="PF01810">
    <property type="entry name" value="LysE"/>
    <property type="match status" value="1"/>
</dbReference>
<evidence type="ECO:0000256" key="6">
    <source>
        <dbReference type="SAM" id="Phobius"/>
    </source>
</evidence>
<protein>
    <submittedName>
        <fullName evidence="7">Homoserine/homoserine lactone efflux protein</fullName>
    </submittedName>
</protein>
<evidence type="ECO:0000256" key="2">
    <source>
        <dbReference type="ARBA" id="ARBA00022475"/>
    </source>
</evidence>
<name>A0AAX2J287_KINKI</name>
<dbReference type="Proteomes" id="UP000248598">
    <property type="component" value="Chromosome 1"/>
</dbReference>
<evidence type="ECO:0000256" key="1">
    <source>
        <dbReference type="ARBA" id="ARBA00004651"/>
    </source>
</evidence>
<dbReference type="GO" id="GO:0005886">
    <property type="term" value="C:plasma membrane"/>
    <property type="evidence" value="ECO:0007669"/>
    <property type="project" value="UniProtKB-SubCell"/>
</dbReference>
<proteinExistence type="predicted"/>
<evidence type="ECO:0000256" key="4">
    <source>
        <dbReference type="ARBA" id="ARBA00022989"/>
    </source>
</evidence>
<keyword evidence="5 6" id="KW-0472">Membrane</keyword>
<dbReference type="RefSeq" id="WP_003787352.1">
    <property type="nucleotide sequence ID" value="NZ_CP045141.1"/>
</dbReference>
<evidence type="ECO:0000256" key="3">
    <source>
        <dbReference type="ARBA" id="ARBA00022692"/>
    </source>
</evidence>
<evidence type="ECO:0000313" key="8">
    <source>
        <dbReference type="Proteomes" id="UP000248598"/>
    </source>
</evidence>
<dbReference type="GeneID" id="93261382"/>
<dbReference type="InterPro" id="IPR001123">
    <property type="entry name" value="LeuE-type"/>
</dbReference>
<keyword evidence="4 6" id="KW-1133">Transmembrane helix</keyword>
<dbReference type="PANTHER" id="PTHR30086">
    <property type="entry name" value="ARGININE EXPORTER PROTEIN ARGO"/>
    <property type="match status" value="1"/>
</dbReference>
<feature type="transmembrane region" description="Helical" evidence="6">
    <location>
        <begin position="146"/>
        <end position="173"/>
    </location>
</feature>
<feature type="transmembrane region" description="Helical" evidence="6">
    <location>
        <begin position="6"/>
        <end position="29"/>
    </location>
</feature>
<reference evidence="7 8" key="1">
    <citation type="submission" date="2018-06" db="EMBL/GenBank/DDBJ databases">
        <authorList>
            <consortium name="Pathogen Informatics"/>
            <person name="Doyle S."/>
        </authorList>
    </citation>
    <scope>NUCLEOTIDE SEQUENCE [LARGE SCALE GENOMIC DNA]</scope>
    <source>
        <strain evidence="7 8">NCTC10529</strain>
    </source>
</reference>
<keyword evidence="3 6" id="KW-0812">Transmembrane</keyword>
<evidence type="ECO:0000256" key="5">
    <source>
        <dbReference type="ARBA" id="ARBA00023136"/>
    </source>
</evidence>